<dbReference type="Proteomes" id="UP001151582">
    <property type="component" value="Unassembled WGS sequence"/>
</dbReference>
<dbReference type="Pfam" id="PF05426">
    <property type="entry name" value="Alginate_lyase"/>
    <property type="match status" value="1"/>
</dbReference>
<protein>
    <recommendedName>
        <fullName evidence="5">Alginate lyase domain-containing protein</fullName>
    </recommendedName>
</protein>
<dbReference type="OrthoDB" id="63533at2759"/>
<evidence type="ECO:0000256" key="1">
    <source>
        <dbReference type="ARBA" id="ARBA00022729"/>
    </source>
</evidence>
<organism evidence="6 7">
    <name type="scientific">Dimargaris verticillata</name>
    <dbReference type="NCBI Taxonomy" id="2761393"/>
    <lineage>
        <taxon>Eukaryota</taxon>
        <taxon>Fungi</taxon>
        <taxon>Fungi incertae sedis</taxon>
        <taxon>Zoopagomycota</taxon>
        <taxon>Kickxellomycotina</taxon>
        <taxon>Dimargaritomycetes</taxon>
        <taxon>Dimargaritales</taxon>
        <taxon>Dimargaritaceae</taxon>
        <taxon>Dimargaris</taxon>
    </lineage>
</organism>
<proteinExistence type="predicted"/>
<evidence type="ECO:0000256" key="3">
    <source>
        <dbReference type="SAM" id="MobiDB-lite"/>
    </source>
</evidence>
<reference evidence="6" key="1">
    <citation type="submission" date="2022-07" db="EMBL/GenBank/DDBJ databases">
        <title>Phylogenomic reconstructions and comparative analyses of Kickxellomycotina fungi.</title>
        <authorList>
            <person name="Reynolds N.K."/>
            <person name="Stajich J.E."/>
            <person name="Barry K."/>
            <person name="Grigoriev I.V."/>
            <person name="Crous P."/>
            <person name="Smith M.E."/>
        </authorList>
    </citation>
    <scope>NUCLEOTIDE SEQUENCE</scope>
    <source>
        <strain evidence="6">RSA 567</strain>
    </source>
</reference>
<sequence>MKGAWIYAGLLAAGLQVAQAGEVDDFINYGFLDTTKANLASGEAEAASSIKAWADQQVTLNTFYSVTNKTDFGGNITANHYASFPPYWWPTCDLPMKQAVTECDFEKRDGEWNNELVGLSGNSEEVANFCIDVTKLSVAAYLYANKAYADRAYFLLNKWFLDEATRMLPNLDFGQMLPGKDGGGGRPYGLIQTRCFVSMVSAMPLLRNVTSEHGEIYTGVQGWFKQFTEWYTTSALGKEEIASANNHGTNSAIQLTSYYRFNEQPAEAIEVVNQFMGGLYQQQVDSNGGQPLELSRADNFEYAMMNLGFLLVLGQLSDSMDHPIWNIPSGNGTTIQSAINYFVPFASGGKTWEGGKGARMEQVTHYFQLAAAIYGDDGHSYLTAIKAVGKTSREATSYYRLYSDYSYGLTSDQLTPLPQTGNGAPGAGNATIPLGGPVPADVPAVPAGTHSSTSTTIPGSVSPVTNPSTPPKIKCRP</sequence>
<keyword evidence="1 4" id="KW-0732">Signal</keyword>
<dbReference type="InterPro" id="IPR008929">
    <property type="entry name" value="Chondroitin_lyas"/>
</dbReference>
<evidence type="ECO:0000313" key="6">
    <source>
        <dbReference type="EMBL" id="KAJ1979342.1"/>
    </source>
</evidence>
<gene>
    <name evidence="6" type="ORF">H4R34_002864</name>
</gene>
<feature type="compositionally biased region" description="Low complexity" evidence="3">
    <location>
        <begin position="427"/>
        <end position="448"/>
    </location>
</feature>
<feature type="compositionally biased region" description="Low complexity" evidence="3">
    <location>
        <begin position="458"/>
        <end position="467"/>
    </location>
</feature>
<comment type="caution">
    <text evidence="6">The sequence shown here is derived from an EMBL/GenBank/DDBJ whole genome shotgun (WGS) entry which is preliminary data.</text>
</comment>
<dbReference type="GO" id="GO:0042597">
    <property type="term" value="C:periplasmic space"/>
    <property type="evidence" value="ECO:0007669"/>
    <property type="project" value="InterPro"/>
</dbReference>
<keyword evidence="2" id="KW-0456">Lyase</keyword>
<evidence type="ECO:0000313" key="7">
    <source>
        <dbReference type="Proteomes" id="UP001151582"/>
    </source>
</evidence>
<dbReference type="AlphaFoldDB" id="A0A9W8E8V3"/>
<evidence type="ECO:0000256" key="4">
    <source>
        <dbReference type="SAM" id="SignalP"/>
    </source>
</evidence>
<feature type="signal peptide" evidence="4">
    <location>
        <begin position="1"/>
        <end position="20"/>
    </location>
</feature>
<evidence type="ECO:0000256" key="2">
    <source>
        <dbReference type="ARBA" id="ARBA00023239"/>
    </source>
</evidence>
<feature type="domain" description="Alginate lyase" evidence="5">
    <location>
        <begin position="66"/>
        <end position="352"/>
    </location>
</feature>
<dbReference type="EMBL" id="JANBQB010000224">
    <property type="protein sequence ID" value="KAJ1979342.1"/>
    <property type="molecule type" value="Genomic_DNA"/>
</dbReference>
<name>A0A9W8E8V3_9FUNG</name>
<dbReference type="Gene3D" id="1.50.10.100">
    <property type="entry name" value="Chondroitin AC/alginate lyase"/>
    <property type="match status" value="1"/>
</dbReference>
<feature type="chain" id="PRO_5040932448" description="Alginate lyase domain-containing protein" evidence="4">
    <location>
        <begin position="21"/>
        <end position="477"/>
    </location>
</feature>
<dbReference type="SUPFAM" id="SSF48230">
    <property type="entry name" value="Chondroitin AC/alginate lyase"/>
    <property type="match status" value="1"/>
</dbReference>
<dbReference type="InterPro" id="IPR008397">
    <property type="entry name" value="Alginate_lyase_dom"/>
</dbReference>
<evidence type="ECO:0000259" key="5">
    <source>
        <dbReference type="Pfam" id="PF05426"/>
    </source>
</evidence>
<dbReference type="GO" id="GO:0016829">
    <property type="term" value="F:lyase activity"/>
    <property type="evidence" value="ECO:0007669"/>
    <property type="project" value="UniProtKB-KW"/>
</dbReference>
<accession>A0A9W8E8V3</accession>
<keyword evidence="7" id="KW-1185">Reference proteome</keyword>
<feature type="region of interest" description="Disordered" evidence="3">
    <location>
        <begin position="416"/>
        <end position="477"/>
    </location>
</feature>